<sequence>MKMSPRILSVALLLLCISLSTQVRARFPIKPVPLCCNTVSPDDVSSLITGNPEIQHAHGKCVHALIFKSKQDREKLCVDPKAAWVQKYMK</sequence>
<evidence type="ECO:0000259" key="2">
    <source>
        <dbReference type="Pfam" id="PF00048"/>
    </source>
</evidence>
<dbReference type="GO" id="GO:0005576">
    <property type="term" value="C:extracellular region"/>
    <property type="evidence" value="ECO:0007669"/>
    <property type="project" value="InterPro"/>
</dbReference>
<name>A0AAV6T2F6_SOLSE</name>
<evidence type="ECO:0000256" key="1">
    <source>
        <dbReference type="SAM" id="SignalP"/>
    </source>
</evidence>
<dbReference type="AlphaFoldDB" id="A0AAV6T2F6"/>
<keyword evidence="1" id="KW-0732">Signal</keyword>
<reference evidence="3 4" key="1">
    <citation type="journal article" date="2021" name="Sci. Rep.">
        <title>Chromosome anchoring in Senegalese sole (Solea senegalensis) reveals sex-associated markers and genome rearrangements in flatfish.</title>
        <authorList>
            <person name="Guerrero-Cozar I."/>
            <person name="Gomez-Garrido J."/>
            <person name="Berbel C."/>
            <person name="Martinez-Blanch J.F."/>
            <person name="Alioto T."/>
            <person name="Claros M.G."/>
            <person name="Gagnaire P.A."/>
            <person name="Manchado M."/>
        </authorList>
    </citation>
    <scope>NUCLEOTIDE SEQUENCE [LARGE SCALE GENOMIC DNA]</scope>
    <source>
        <strain evidence="3">Sse05_10M</strain>
    </source>
</reference>
<dbReference type="GO" id="GO:0006955">
    <property type="term" value="P:immune response"/>
    <property type="evidence" value="ECO:0007669"/>
    <property type="project" value="InterPro"/>
</dbReference>
<dbReference type="Proteomes" id="UP000693946">
    <property type="component" value="Linkage Group LG1"/>
</dbReference>
<evidence type="ECO:0000313" key="3">
    <source>
        <dbReference type="EMBL" id="KAG7523606.1"/>
    </source>
</evidence>
<feature type="domain" description="Chemokine interleukin-8-like" evidence="2">
    <location>
        <begin position="35"/>
        <end position="90"/>
    </location>
</feature>
<dbReference type="InterPro" id="IPR001811">
    <property type="entry name" value="Chemokine_IL8-like_dom"/>
</dbReference>
<feature type="signal peptide" evidence="1">
    <location>
        <begin position="1"/>
        <end position="25"/>
    </location>
</feature>
<accession>A0AAV6T2F6</accession>
<proteinExistence type="predicted"/>
<gene>
    <name evidence="3" type="ORF">JOB18_001062</name>
</gene>
<dbReference type="GO" id="GO:0008009">
    <property type="term" value="F:chemokine activity"/>
    <property type="evidence" value="ECO:0007669"/>
    <property type="project" value="InterPro"/>
</dbReference>
<protein>
    <submittedName>
        <fullName evidence="3">C-C motif chemokine 3-like</fullName>
    </submittedName>
</protein>
<comment type="caution">
    <text evidence="3">The sequence shown here is derived from an EMBL/GenBank/DDBJ whole genome shotgun (WGS) entry which is preliminary data.</text>
</comment>
<organism evidence="3 4">
    <name type="scientific">Solea senegalensis</name>
    <name type="common">Senegalese sole</name>
    <dbReference type="NCBI Taxonomy" id="28829"/>
    <lineage>
        <taxon>Eukaryota</taxon>
        <taxon>Metazoa</taxon>
        <taxon>Chordata</taxon>
        <taxon>Craniata</taxon>
        <taxon>Vertebrata</taxon>
        <taxon>Euteleostomi</taxon>
        <taxon>Actinopterygii</taxon>
        <taxon>Neopterygii</taxon>
        <taxon>Teleostei</taxon>
        <taxon>Neoteleostei</taxon>
        <taxon>Acanthomorphata</taxon>
        <taxon>Carangaria</taxon>
        <taxon>Pleuronectiformes</taxon>
        <taxon>Pleuronectoidei</taxon>
        <taxon>Soleidae</taxon>
        <taxon>Solea</taxon>
    </lineage>
</organism>
<feature type="chain" id="PRO_5043484842" evidence="1">
    <location>
        <begin position="26"/>
        <end position="90"/>
    </location>
</feature>
<keyword evidence="4" id="KW-1185">Reference proteome</keyword>
<dbReference type="EMBL" id="JAGKHQ010000001">
    <property type="protein sequence ID" value="KAG7523606.1"/>
    <property type="molecule type" value="Genomic_DNA"/>
</dbReference>
<evidence type="ECO:0000313" key="4">
    <source>
        <dbReference type="Proteomes" id="UP000693946"/>
    </source>
</evidence>
<dbReference type="Pfam" id="PF00048">
    <property type="entry name" value="IL8"/>
    <property type="match status" value="1"/>
</dbReference>